<protein>
    <recommendedName>
        <fullName evidence="3">Lipoprotein</fullName>
    </recommendedName>
</protein>
<dbReference type="RefSeq" id="WP_203668278.1">
    <property type="nucleotide sequence ID" value="NZ_BONO01000010.1"/>
</dbReference>
<dbReference type="Proteomes" id="UP000642125">
    <property type="component" value="Unassembled WGS sequence"/>
</dbReference>
<gene>
    <name evidence="1" type="ORF">Cpa01nite_16340</name>
</gene>
<evidence type="ECO:0000313" key="1">
    <source>
        <dbReference type="EMBL" id="GIG36253.1"/>
    </source>
</evidence>
<dbReference type="PROSITE" id="PS51257">
    <property type="entry name" value="PROKAR_LIPOPROTEIN"/>
    <property type="match status" value="1"/>
</dbReference>
<evidence type="ECO:0000313" key="2">
    <source>
        <dbReference type="Proteomes" id="UP000642125"/>
    </source>
</evidence>
<dbReference type="EMBL" id="BONO01000010">
    <property type="protein sequence ID" value="GIG36253.1"/>
    <property type="molecule type" value="Genomic_DNA"/>
</dbReference>
<organism evidence="1 2">
    <name type="scientific">Cellulomonas pakistanensis</name>
    <dbReference type="NCBI Taxonomy" id="992287"/>
    <lineage>
        <taxon>Bacteria</taxon>
        <taxon>Bacillati</taxon>
        <taxon>Actinomycetota</taxon>
        <taxon>Actinomycetes</taxon>
        <taxon>Micrococcales</taxon>
        <taxon>Cellulomonadaceae</taxon>
        <taxon>Cellulomonas</taxon>
    </lineage>
</organism>
<keyword evidence="2" id="KW-1185">Reference proteome</keyword>
<evidence type="ECO:0008006" key="3">
    <source>
        <dbReference type="Google" id="ProtNLM"/>
    </source>
</evidence>
<proteinExistence type="predicted"/>
<name>A0A919P9S9_9CELL</name>
<reference evidence="1" key="1">
    <citation type="submission" date="2021-01" db="EMBL/GenBank/DDBJ databases">
        <title>Whole genome shotgun sequence of Cellulomonas pakistanensis NBRC 110800.</title>
        <authorList>
            <person name="Komaki H."/>
            <person name="Tamura T."/>
        </authorList>
    </citation>
    <scope>NUCLEOTIDE SEQUENCE</scope>
    <source>
        <strain evidence="1">NBRC 110800</strain>
    </source>
</reference>
<accession>A0A919P9S9</accession>
<comment type="caution">
    <text evidence="1">The sequence shown here is derived from an EMBL/GenBank/DDBJ whole genome shotgun (WGS) entry which is preliminary data.</text>
</comment>
<sequence>MTARKHRRAGPRARATGVSACALAVALLAGCVIDHPRPRLTYVNDSGTTVLVTVQMAGGELTREQEVPAGDATDLSLAECEDESGLSVATPDGAVVGTIDGPLCPGGVLFVTDGMTLEYDPDAQNRTERQ</sequence>
<dbReference type="AlphaFoldDB" id="A0A919P9S9"/>